<feature type="non-terminal residue" evidence="2">
    <location>
        <position position="1"/>
    </location>
</feature>
<protein>
    <submittedName>
        <fullName evidence="2">Uncharacterized protein</fullName>
    </submittedName>
</protein>
<evidence type="ECO:0000256" key="1">
    <source>
        <dbReference type="SAM" id="MobiDB-lite"/>
    </source>
</evidence>
<reference evidence="3" key="1">
    <citation type="submission" date="2017-01" db="EMBL/GenBank/DDBJ databases">
        <title>Comparative genomics of anhydrobiosis in the tardigrade Hypsibius dujardini.</title>
        <authorList>
            <person name="Yoshida Y."/>
            <person name="Koutsovoulos G."/>
            <person name="Laetsch D."/>
            <person name="Stevens L."/>
            <person name="Kumar S."/>
            <person name="Horikawa D."/>
            <person name="Ishino K."/>
            <person name="Komine S."/>
            <person name="Tomita M."/>
            <person name="Blaxter M."/>
            <person name="Arakawa K."/>
        </authorList>
    </citation>
    <scope>NUCLEOTIDE SEQUENCE [LARGE SCALE GENOMIC DNA]</scope>
    <source>
        <strain evidence="3">Z151</strain>
    </source>
</reference>
<accession>A0A9X6NK91</accession>
<evidence type="ECO:0000313" key="2">
    <source>
        <dbReference type="EMBL" id="OWA55722.1"/>
    </source>
</evidence>
<sequence length="137" mass="15968">MLSPHARLKHFSSSEVPKDEVPIWVPVEAERSLAQERREKARRKREDKALAYNEPPPKITRRITHEFISSNVQRPLRENIKARKRDIASELLVGTNFSFLKFTSVYKPRRAPKTTVHVGLLQLEPYGRFVFANGDKY</sequence>
<dbReference type="EMBL" id="MTYJ01001356">
    <property type="protein sequence ID" value="OWA55722.1"/>
    <property type="molecule type" value="Genomic_DNA"/>
</dbReference>
<feature type="compositionally biased region" description="Basic and acidic residues" evidence="1">
    <location>
        <begin position="35"/>
        <end position="49"/>
    </location>
</feature>
<keyword evidence="3" id="KW-1185">Reference proteome</keyword>
<feature type="region of interest" description="Disordered" evidence="1">
    <location>
        <begin position="35"/>
        <end position="55"/>
    </location>
</feature>
<organism evidence="2 3">
    <name type="scientific">Hypsibius exemplaris</name>
    <name type="common">Freshwater tardigrade</name>
    <dbReference type="NCBI Taxonomy" id="2072580"/>
    <lineage>
        <taxon>Eukaryota</taxon>
        <taxon>Metazoa</taxon>
        <taxon>Ecdysozoa</taxon>
        <taxon>Tardigrada</taxon>
        <taxon>Eutardigrada</taxon>
        <taxon>Parachela</taxon>
        <taxon>Hypsibioidea</taxon>
        <taxon>Hypsibiidae</taxon>
        <taxon>Hypsibius</taxon>
    </lineage>
</organism>
<proteinExistence type="predicted"/>
<gene>
    <name evidence="2" type="ORF">BV898_20110</name>
</gene>
<comment type="caution">
    <text evidence="2">The sequence shown here is derived from an EMBL/GenBank/DDBJ whole genome shotgun (WGS) entry which is preliminary data.</text>
</comment>
<dbReference type="AlphaFoldDB" id="A0A9X6NK91"/>
<name>A0A9X6NK91_HYPEX</name>
<dbReference type="Proteomes" id="UP000192578">
    <property type="component" value="Unassembled WGS sequence"/>
</dbReference>
<evidence type="ECO:0000313" key="3">
    <source>
        <dbReference type="Proteomes" id="UP000192578"/>
    </source>
</evidence>